<dbReference type="SUPFAM" id="SSF81901">
    <property type="entry name" value="HCP-like"/>
    <property type="match status" value="1"/>
</dbReference>
<dbReference type="PANTHER" id="PTHR47936">
    <property type="entry name" value="PPR_LONG DOMAIN-CONTAINING PROTEIN"/>
    <property type="match status" value="1"/>
</dbReference>
<feature type="non-terminal residue" evidence="4">
    <location>
        <position position="480"/>
    </location>
</feature>
<feature type="repeat" description="PPR" evidence="3">
    <location>
        <begin position="312"/>
        <end position="346"/>
    </location>
</feature>
<feature type="repeat" description="PPR" evidence="3">
    <location>
        <begin position="137"/>
        <end position="171"/>
    </location>
</feature>
<reference evidence="4" key="1">
    <citation type="submission" date="2025-08" db="UniProtKB">
        <authorList>
            <consortium name="RefSeq"/>
        </authorList>
    </citation>
    <scope>IDENTIFICATION</scope>
</reference>
<name>A0A1S3ZF26_TOBAC</name>
<dbReference type="PROSITE" id="PS51375">
    <property type="entry name" value="PPR"/>
    <property type="match status" value="8"/>
</dbReference>
<accession>A0A1S3ZF26</accession>
<dbReference type="InterPro" id="IPR002885">
    <property type="entry name" value="PPR_rpt"/>
</dbReference>
<dbReference type="Gene3D" id="1.25.40.10">
    <property type="entry name" value="Tetratricopeptide repeat domain"/>
    <property type="match status" value="4"/>
</dbReference>
<evidence type="ECO:0000256" key="2">
    <source>
        <dbReference type="ARBA" id="ARBA00022737"/>
    </source>
</evidence>
<dbReference type="AlphaFoldDB" id="A0A1S3ZF26"/>
<dbReference type="NCBIfam" id="TIGR00756">
    <property type="entry name" value="PPR"/>
    <property type="match status" value="7"/>
</dbReference>
<organism evidence="4">
    <name type="scientific">Nicotiana tabacum</name>
    <name type="common">Common tobacco</name>
    <dbReference type="NCBI Taxonomy" id="4097"/>
    <lineage>
        <taxon>Eukaryota</taxon>
        <taxon>Viridiplantae</taxon>
        <taxon>Streptophyta</taxon>
        <taxon>Embryophyta</taxon>
        <taxon>Tracheophyta</taxon>
        <taxon>Spermatophyta</taxon>
        <taxon>Magnoliopsida</taxon>
        <taxon>eudicotyledons</taxon>
        <taxon>Gunneridae</taxon>
        <taxon>Pentapetalae</taxon>
        <taxon>asterids</taxon>
        <taxon>lamiids</taxon>
        <taxon>Solanales</taxon>
        <taxon>Solanaceae</taxon>
        <taxon>Nicotianoideae</taxon>
        <taxon>Nicotianeae</taxon>
        <taxon>Nicotiana</taxon>
    </lineage>
</organism>
<proteinExistence type="inferred from homology"/>
<feature type="repeat" description="PPR" evidence="3">
    <location>
        <begin position="382"/>
        <end position="416"/>
    </location>
</feature>
<keyword evidence="2" id="KW-0677">Repeat</keyword>
<dbReference type="Pfam" id="PF01535">
    <property type="entry name" value="PPR"/>
    <property type="match status" value="1"/>
</dbReference>
<comment type="similarity">
    <text evidence="1">Belongs to the PPR family. P subfamily.</text>
</comment>
<sequence>MSKHRLGLHHWLCFSYLSRTTKRRFTACHVPSEAISCDVPTSSPINNHKTLCFSLVEQLILRGLFGLAQKVIQRIIKQSSSVSEAISAVEFSISRGIEPDATSYSFLIRQLVASGETQMAEDIYVYCILKRGIEPKDQSLLNSMAICYCNLGKLEEAKLLFDKLLDMKLRPCSSTCNALIKGFCGQHSILDGFDVFVVAVDAGVSLSFSCYNRLVDGLCHRGFLDEALYVFDVMCERGVTPNVHLFKTLVLSLCKRGRVEEAELLSMDMESYGFVLDKIMYTTLINGYSKNKKMKMAMRVFLRMLKLGCAPDKYTYNTLMHGFFNLGMLDKGWVLHQQMAEFGLEPDAVSYQIMIGKYCKDHKVDCALMLLNNMIQCNVAPSVHSYTALIAALYKENRLAEVDVLYNKMLDNGLVPDHVLFFTLVNNHPRGSEITLACTFLRAIAKNGCGIDLSNIPSTISQKVTTDIMSDIDHLLGEIV</sequence>
<gene>
    <name evidence="4" type="primary">LOC107785963</name>
</gene>
<dbReference type="RefSeq" id="XP_016462882.1">
    <property type="nucleotide sequence ID" value="XM_016607396.1"/>
</dbReference>
<dbReference type="PaxDb" id="4097-A0A1S3ZF26"/>
<dbReference type="Pfam" id="PF13041">
    <property type="entry name" value="PPR_2"/>
    <property type="match status" value="3"/>
</dbReference>
<dbReference type="GO" id="GO:0003729">
    <property type="term" value="F:mRNA binding"/>
    <property type="evidence" value="ECO:0000318"/>
    <property type="project" value="GO_Central"/>
</dbReference>
<dbReference type="InterPro" id="IPR011990">
    <property type="entry name" value="TPR-like_helical_dom_sf"/>
</dbReference>
<evidence type="ECO:0000256" key="3">
    <source>
        <dbReference type="PROSITE-ProRule" id="PRU00708"/>
    </source>
</evidence>
<dbReference type="PANTHER" id="PTHR47936:SF3">
    <property type="entry name" value="PENTACOTRIPEPTIDE-REPEAT REGION OF PRORP DOMAIN-CONTAINING PROTEIN"/>
    <property type="match status" value="1"/>
</dbReference>
<evidence type="ECO:0000256" key="1">
    <source>
        <dbReference type="ARBA" id="ARBA00007626"/>
    </source>
</evidence>
<dbReference type="OrthoDB" id="1297488at2759"/>
<feature type="repeat" description="PPR" evidence="3">
    <location>
        <begin position="242"/>
        <end position="276"/>
    </location>
</feature>
<dbReference type="KEGG" id="nta:107785963"/>
<evidence type="ECO:0000313" key="4">
    <source>
        <dbReference type="RefSeq" id="XP_016462882.1"/>
    </source>
</evidence>
<feature type="repeat" description="PPR" evidence="3">
    <location>
        <begin position="347"/>
        <end position="381"/>
    </location>
</feature>
<feature type="repeat" description="PPR" evidence="3">
    <location>
        <begin position="100"/>
        <end position="135"/>
    </location>
</feature>
<feature type="repeat" description="PPR" evidence="3">
    <location>
        <begin position="277"/>
        <end position="311"/>
    </location>
</feature>
<feature type="repeat" description="PPR" evidence="3">
    <location>
        <begin position="207"/>
        <end position="241"/>
    </location>
</feature>
<protein>
    <submittedName>
        <fullName evidence="4">Pentatricopeptide repeat-containing protein At5g62370-like</fullName>
    </submittedName>
</protein>
<dbReference type="SMR" id="A0A1S3ZF26"/>